<comment type="similarity">
    <text evidence="1 4">Belongs to the D-isomer specific 2-hydroxyacid dehydrogenase family.</text>
</comment>
<dbReference type="SUPFAM" id="SSF51735">
    <property type="entry name" value="NAD(P)-binding Rossmann-fold domains"/>
    <property type="match status" value="1"/>
</dbReference>
<evidence type="ECO:0000259" key="6">
    <source>
        <dbReference type="Pfam" id="PF02826"/>
    </source>
</evidence>
<dbReference type="AlphaFoldDB" id="A0A124FC85"/>
<feature type="domain" description="D-isomer specific 2-hydroxyacid dehydrogenase catalytic" evidence="5">
    <location>
        <begin position="4"/>
        <end position="308"/>
    </location>
</feature>
<protein>
    <submittedName>
        <fullName evidence="7">D-2-hydroxyacid dehydrogenase</fullName>
    </submittedName>
</protein>
<comment type="caution">
    <text evidence="7">The sequence shown here is derived from an EMBL/GenBank/DDBJ whole genome shotgun (WGS) entry which is preliminary data.</text>
</comment>
<evidence type="ECO:0000259" key="5">
    <source>
        <dbReference type="Pfam" id="PF00389"/>
    </source>
</evidence>
<dbReference type="InterPro" id="IPR006139">
    <property type="entry name" value="D-isomer_2_OHA_DH_cat_dom"/>
</dbReference>
<dbReference type="Pfam" id="PF02826">
    <property type="entry name" value="2-Hacid_dh_C"/>
    <property type="match status" value="1"/>
</dbReference>
<gene>
    <name evidence="7" type="ORF">DEA61_10850</name>
</gene>
<dbReference type="Gene3D" id="3.40.50.720">
    <property type="entry name" value="NAD(P)-binding Rossmann-like Domain"/>
    <property type="match status" value="2"/>
</dbReference>
<evidence type="ECO:0000313" key="7">
    <source>
        <dbReference type="EMBL" id="HBT50252.1"/>
    </source>
</evidence>
<feature type="domain" description="D-isomer specific 2-hydroxyacid dehydrogenase NAD-binding" evidence="6">
    <location>
        <begin position="103"/>
        <end position="277"/>
    </location>
</feature>
<dbReference type="FunFam" id="3.40.50.720:FF:000363">
    <property type="entry name" value="D-isomer specific 2-hydroxyacid dehydrogenase"/>
    <property type="match status" value="1"/>
</dbReference>
<dbReference type="GO" id="GO:0051287">
    <property type="term" value="F:NAD binding"/>
    <property type="evidence" value="ECO:0007669"/>
    <property type="project" value="InterPro"/>
</dbReference>
<keyword evidence="2 4" id="KW-0560">Oxidoreductase</keyword>
<dbReference type="Proteomes" id="UP000264445">
    <property type="component" value="Unassembled WGS sequence"/>
</dbReference>
<accession>A0A124FC85</accession>
<sequence>MKNILLFTKVKEDYIEEIRRVMEGYRVVPAEEVKEEDYKDAEIIISFDFEFREEAVDKAPNLKWIHLLSAGADTLPFEKLREKGVVVTNSRDVHKYQISQQVLGYMLMFERSLHVFLRNQLKKVWDRSVRVSELTGKIALIIGVGSIGEEIARLLKEFGMKVYGVRTSGRPSPYVEKMYTSIGECDILSEADYVISILPLTKETYHLIGKNVFERMKKEAIFINVGRGKVVKEEELIEALQKGTIGGAALDVFEEEPLSEKSPLWEMENVIITPHTAGVTPHYMKRAMEILRYNLKAYKEGKPLKNIVDLHKGY</sequence>
<evidence type="ECO:0000256" key="2">
    <source>
        <dbReference type="ARBA" id="ARBA00023002"/>
    </source>
</evidence>
<dbReference type="SUPFAM" id="SSF52283">
    <property type="entry name" value="Formate/glycerate dehydrogenase catalytic domain-like"/>
    <property type="match status" value="1"/>
</dbReference>
<dbReference type="RefSeq" id="WP_278429529.1">
    <property type="nucleotide sequence ID" value="NZ_DOLB01000160.1"/>
</dbReference>
<organism evidence="7 8">
    <name type="scientific">Caldanaerobacter subterraneus</name>
    <dbReference type="NCBI Taxonomy" id="911092"/>
    <lineage>
        <taxon>Bacteria</taxon>
        <taxon>Bacillati</taxon>
        <taxon>Bacillota</taxon>
        <taxon>Clostridia</taxon>
        <taxon>Thermoanaerobacterales</taxon>
        <taxon>Thermoanaerobacteraceae</taxon>
        <taxon>Caldanaerobacter</taxon>
    </lineage>
</organism>
<dbReference type="InterPro" id="IPR006140">
    <property type="entry name" value="D-isomer_DH_NAD-bd"/>
</dbReference>
<dbReference type="Pfam" id="PF00389">
    <property type="entry name" value="2-Hacid_dh"/>
    <property type="match status" value="1"/>
</dbReference>
<dbReference type="EMBL" id="DOLB01000160">
    <property type="protein sequence ID" value="HBT50252.1"/>
    <property type="molecule type" value="Genomic_DNA"/>
</dbReference>
<evidence type="ECO:0000256" key="4">
    <source>
        <dbReference type="RuleBase" id="RU003719"/>
    </source>
</evidence>
<keyword evidence="3" id="KW-0520">NAD</keyword>
<evidence type="ECO:0000256" key="3">
    <source>
        <dbReference type="ARBA" id="ARBA00023027"/>
    </source>
</evidence>
<dbReference type="PANTHER" id="PTHR43333:SF1">
    <property type="entry name" value="D-ISOMER SPECIFIC 2-HYDROXYACID DEHYDROGENASE NAD-BINDING DOMAIN-CONTAINING PROTEIN"/>
    <property type="match status" value="1"/>
</dbReference>
<dbReference type="InterPro" id="IPR036291">
    <property type="entry name" value="NAD(P)-bd_dom_sf"/>
</dbReference>
<evidence type="ECO:0000313" key="8">
    <source>
        <dbReference type="Proteomes" id="UP000264445"/>
    </source>
</evidence>
<name>A0A124FC85_9THEO</name>
<dbReference type="CDD" id="cd05300">
    <property type="entry name" value="2-Hacid_dh_1"/>
    <property type="match status" value="1"/>
</dbReference>
<dbReference type="PANTHER" id="PTHR43333">
    <property type="entry name" value="2-HACID_DH_C DOMAIN-CONTAINING PROTEIN"/>
    <property type="match status" value="1"/>
</dbReference>
<evidence type="ECO:0000256" key="1">
    <source>
        <dbReference type="ARBA" id="ARBA00005854"/>
    </source>
</evidence>
<reference evidence="7 8" key="1">
    <citation type="journal article" date="2018" name="Nat. Biotechnol.">
        <title>A standardized bacterial taxonomy based on genome phylogeny substantially revises the tree of life.</title>
        <authorList>
            <person name="Parks D.H."/>
            <person name="Chuvochina M."/>
            <person name="Waite D.W."/>
            <person name="Rinke C."/>
            <person name="Skarshewski A."/>
            <person name="Chaumeil P.A."/>
            <person name="Hugenholtz P."/>
        </authorList>
    </citation>
    <scope>NUCLEOTIDE SEQUENCE [LARGE SCALE GENOMIC DNA]</scope>
    <source>
        <strain evidence="7">UBA12544</strain>
    </source>
</reference>
<dbReference type="GO" id="GO:0016616">
    <property type="term" value="F:oxidoreductase activity, acting on the CH-OH group of donors, NAD or NADP as acceptor"/>
    <property type="evidence" value="ECO:0007669"/>
    <property type="project" value="InterPro"/>
</dbReference>
<proteinExistence type="inferred from homology"/>